<dbReference type="SUPFAM" id="SSF52467">
    <property type="entry name" value="DHS-like NAD/FAD-binding domain"/>
    <property type="match status" value="1"/>
</dbReference>
<dbReference type="PANTHER" id="PTHR11085:SF4">
    <property type="entry name" value="NAD-DEPENDENT PROTEIN DEACYLASE"/>
    <property type="match status" value="1"/>
</dbReference>
<dbReference type="PANTHER" id="PTHR11085">
    <property type="entry name" value="NAD-DEPENDENT PROTEIN DEACYLASE SIRTUIN-5, MITOCHONDRIAL-RELATED"/>
    <property type="match status" value="1"/>
</dbReference>
<keyword evidence="7" id="KW-1185">Reference proteome</keyword>
<protein>
    <recommendedName>
        <fullName evidence="3">NAD-dependent protein deacylase</fullName>
        <ecNumber evidence="3">2.3.1.286</ecNumber>
    </recommendedName>
    <alternativeName>
        <fullName evidence="3">Regulatory protein SIR2 homolog</fullName>
    </alternativeName>
</protein>
<dbReference type="InterPro" id="IPR029035">
    <property type="entry name" value="DHS-like_NAD/FAD-binding_dom"/>
</dbReference>
<feature type="binding site" evidence="3">
    <location>
        <begin position="234"/>
        <end position="236"/>
    </location>
    <ligand>
        <name>NAD(+)</name>
        <dbReference type="ChEBI" id="CHEBI:57540"/>
    </ligand>
</feature>
<evidence type="ECO:0000256" key="1">
    <source>
        <dbReference type="ARBA" id="ARBA00022679"/>
    </source>
</evidence>
<comment type="caution">
    <text evidence="6">The sequence shown here is derived from an EMBL/GenBank/DDBJ whole genome shotgun (WGS) entry which is preliminary data.</text>
</comment>
<keyword evidence="3 4" id="KW-0862">Zinc</keyword>
<feature type="binding site" evidence="3 4">
    <location>
        <position position="170"/>
    </location>
    <ligand>
        <name>Zn(2+)</name>
        <dbReference type="ChEBI" id="CHEBI:29105"/>
    </ligand>
</feature>
<dbReference type="CDD" id="cd01412">
    <property type="entry name" value="SIRT5_Af1_CobB"/>
    <property type="match status" value="1"/>
</dbReference>
<evidence type="ECO:0000259" key="5">
    <source>
        <dbReference type="PROSITE" id="PS50305"/>
    </source>
</evidence>
<gene>
    <name evidence="3" type="primary">cobB</name>
    <name evidence="6" type="ORF">RIL96_01240</name>
</gene>
<comment type="similarity">
    <text evidence="3">Belongs to the sirtuin family. Class III subfamily.</text>
</comment>
<dbReference type="Gene3D" id="3.40.50.1220">
    <property type="entry name" value="TPP-binding domain"/>
    <property type="match status" value="1"/>
</dbReference>
<dbReference type="PROSITE" id="PS50305">
    <property type="entry name" value="SIRTUIN"/>
    <property type="match status" value="1"/>
</dbReference>
<sequence length="284" mass="30506">MRRISDADQLPRELLDLIAEARYVAVLSGAGISAESGVPTFREVQTGLWERFSAQDLATVEAYEADPALVWTWYRWRQALIEAVEPNPGHRALAAWQQHLAAGSGRLSISTQNVDDLHERAGSEVLGHLHGAIAAHRCLDCGAEATLPRPEYDGSVPPQNPEEPPTCTACGTGRLRPGVVWFGEMLPMDAFEAAAESVRTADLVLVVGTSGIVQPAASLPLLALERGTPLVEVNPEDTELTEYMDYAVRGGSGQMIPRLLAAAGVLESNGFASEEPQPEAHGRL</sequence>
<evidence type="ECO:0000256" key="3">
    <source>
        <dbReference type="HAMAP-Rule" id="MF_01121"/>
    </source>
</evidence>
<comment type="catalytic activity">
    <reaction evidence="3">
        <text>N(6)-succinyl-L-lysyl-[protein] + NAD(+) + H2O = 2''-O-succinyl-ADP-D-ribose + nicotinamide + L-lysyl-[protein]</text>
        <dbReference type="Rhea" id="RHEA:47668"/>
        <dbReference type="Rhea" id="RHEA-COMP:9752"/>
        <dbReference type="Rhea" id="RHEA-COMP:11877"/>
        <dbReference type="ChEBI" id="CHEBI:15377"/>
        <dbReference type="ChEBI" id="CHEBI:17154"/>
        <dbReference type="ChEBI" id="CHEBI:29969"/>
        <dbReference type="ChEBI" id="CHEBI:57540"/>
        <dbReference type="ChEBI" id="CHEBI:87830"/>
        <dbReference type="ChEBI" id="CHEBI:87832"/>
    </reaction>
</comment>
<evidence type="ECO:0000313" key="7">
    <source>
        <dbReference type="Proteomes" id="UP001251870"/>
    </source>
</evidence>
<organism evidence="6 7">
    <name type="scientific">Nesterenkonia aerolata</name>
    <dbReference type="NCBI Taxonomy" id="3074079"/>
    <lineage>
        <taxon>Bacteria</taxon>
        <taxon>Bacillati</taxon>
        <taxon>Actinomycetota</taxon>
        <taxon>Actinomycetes</taxon>
        <taxon>Micrococcales</taxon>
        <taxon>Micrococcaceae</taxon>
        <taxon>Nesterenkonia</taxon>
    </lineage>
</organism>
<comment type="domain">
    <text evidence="3">2 residues (Tyr-74 and Arg-77) present in a large hydrophobic pocket are probably involved in substrate specificity. They are important for desuccinylation activity, but dispensable for deacetylation activity.</text>
</comment>
<comment type="catalytic activity">
    <reaction evidence="3">
        <text>N(6)-acetyl-L-lysyl-[protein] + NAD(+) + H2O = 2''-O-acetyl-ADP-D-ribose + nicotinamide + L-lysyl-[protein]</text>
        <dbReference type="Rhea" id="RHEA:43636"/>
        <dbReference type="Rhea" id="RHEA-COMP:9752"/>
        <dbReference type="Rhea" id="RHEA-COMP:10731"/>
        <dbReference type="ChEBI" id="CHEBI:15377"/>
        <dbReference type="ChEBI" id="CHEBI:17154"/>
        <dbReference type="ChEBI" id="CHEBI:29969"/>
        <dbReference type="ChEBI" id="CHEBI:57540"/>
        <dbReference type="ChEBI" id="CHEBI:61930"/>
        <dbReference type="ChEBI" id="CHEBI:83767"/>
        <dbReference type="EC" id="2.3.1.286"/>
    </reaction>
</comment>
<evidence type="ECO:0000256" key="4">
    <source>
        <dbReference type="PROSITE-ProRule" id="PRU00236"/>
    </source>
</evidence>
<keyword evidence="6" id="KW-0012">Acyltransferase</keyword>
<dbReference type="GO" id="GO:0034979">
    <property type="term" value="F:NAD-dependent protein lysine deacetylase activity"/>
    <property type="evidence" value="ECO:0007669"/>
    <property type="project" value="UniProtKB-EC"/>
</dbReference>
<evidence type="ECO:0000313" key="6">
    <source>
        <dbReference type="EMBL" id="MDR8018191.1"/>
    </source>
</evidence>
<keyword evidence="3" id="KW-0963">Cytoplasm</keyword>
<dbReference type="HAMAP" id="MF_01121">
    <property type="entry name" value="Sirtuin_ClassIII"/>
    <property type="match status" value="1"/>
</dbReference>
<comment type="subcellular location">
    <subcellularLocation>
        <location evidence="3">Cytoplasm</location>
    </subcellularLocation>
</comment>
<dbReference type="Gene3D" id="3.30.1600.10">
    <property type="entry name" value="SIR2/SIRT2 'Small Domain"/>
    <property type="match status" value="1"/>
</dbReference>
<dbReference type="InterPro" id="IPR003000">
    <property type="entry name" value="Sirtuin"/>
</dbReference>
<name>A0ABU2DP81_9MICC</name>
<keyword evidence="2 3" id="KW-0520">NAD</keyword>
<feature type="domain" description="Deacetylase sirtuin-type" evidence="5">
    <location>
        <begin position="4"/>
        <end position="267"/>
    </location>
</feature>
<dbReference type="InterPro" id="IPR026591">
    <property type="entry name" value="Sirtuin_cat_small_dom_sf"/>
</dbReference>
<reference evidence="6 7" key="1">
    <citation type="submission" date="2023-09" db="EMBL/GenBank/DDBJ databases">
        <title>Description of three actinobacteria isolated from air of manufacturing shop in a pharmaceutical factory.</title>
        <authorList>
            <person name="Zhang D.-F."/>
        </authorList>
    </citation>
    <scope>NUCLEOTIDE SEQUENCE [LARGE SCALE GENOMIC DNA]</scope>
    <source>
        <strain evidence="6 7">LY-0111</strain>
    </source>
</reference>
<feature type="binding site" evidence="3 4">
    <location>
        <position position="167"/>
    </location>
    <ligand>
        <name>Zn(2+)</name>
        <dbReference type="ChEBI" id="CHEBI:29105"/>
    </ligand>
</feature>
<comment type="caution">
    <text evidence="3">Lacks conserved residue(s) required for the propagation of feature annotation.</text>
</comment>
<feature type="active site" description="Proton acceptor" evidence="3 4">
    <location>
        <position position="130"/>
    </location>
</feature>
<feature type="binding site" evidence="3">
    <location>
        <position position="77"/>
    </location>
    <ligand>
        <name>substrate</name>
    </ligand>
</feature>
<dbReference type="Pfam" id="PF02146">
    <property type="entry name" value="SIR2"/>
    <property type="match status" value="1"/>
</dbReference>
<feature type="binding site" evidence="3">
    <location>
        <position position="252"/>
    </location>
    <ligand>
        <name>NAD(+)</name>
        <dbReference type="ChEBI" id="CHEBI:57540"/>
    </ligand>
</feature>
<keyword evidence="3 4" id="KW-0479">Metal-binding</keyword>
<comment type="cofactor">
    <cofactor evidence="3">
        <name>Zn(2+)</name>
        <dbReference type="ChEBI" id="CHEBI:29105"/>
    </cofactor>
    <text evidence="3">Binds 1 zinc ion per subunit.</text>
</comment>
<accession>A0ABU2DP81</accession>
<dbReference type="EMBL" id="JAVKGR010000001">
    <property type="protein sequence ID" value="MDR8018191.1"/>
    <property type="molecule type" value="Genomic_DNA"/>
</dbReference>
<keyword evidence="1 6" id="KW-0808">Transferase</keyword>
<feature type="binding site" evidence="3">
    <location>
        <begin position="208"/>
        <end position="210"/>
    </location>
    <ligand>
        <name>NAD(+)</name>
        <dbReference type="ChEBI" id="CHEBI:57540"/>
    </ligand>
</feature>
<feature type="binding site" evidence="3">
    <location>
        <position position="74"/>
    </location>
    <ligand>
        <name>substrate</name>
    </ligand>
</feature>
<dbReference type="InterPro" id="IPR026590">
    <property type="entry name" value="Ssirtuin_cat_dom"/>
</dbReference>
<dbReference type="InterPro" id="IPR027546">
    <property type="entry name" value="Sirtuin_class_III"/>
</dbReference>
<proteinExistence type="inferred from homology"/>
<feature type="binding site" evidence="3">
    <location>
        <begin position="112"/>
        <end position="115"/>
    </location>
    <ligand>
        <name>NAD(+)</name>
        <dbReference type="ChEBI" id="CHEBI:57540"/>
    </ligand>
</feature>
<evidence type="ECO:0000256" key="2">
    <source>
        <dbReference type="ARBA" id="ARBA00023027"/>
    </source>
</evidence>
<dbReference type="Proteomes" id="UP001251870">
    <property type="component" value="Unassembled WGS sequence"/>
</dbReference>
<feature type="binding site" evidence="3 4">
    <location>
        <position position="141"/>
    </location>
    <ligand>
        <name>Zn(2+)</name>
        <dbReference type="ChEBI" id="CHEBI:29105"/>
    </ligand>
</feature>
<dbReference type="EC" id="2.3.1.286" evidence="3"/>
<feature type="binding site" evidence="3 4">
    <location>
        <position position="138"/>
    </location>
    <ligand>
        <name>Zn(2+)</name>
        <dbReference type="ChEBI" id="CHEBI:29105"/>
    </ligand>
</feature>
<dbReference type="RefSeq" id="WP_310547176.1">
    <property type="nucleotide sequence ID" value="NZ_JAVKGR010000001.1"/>
</dbReference>
<dbReference type="InterPro" id="IPR050134">
    <property type="entry name" value="NAD-dep_sirtuin_deacylases"/>
</dbReference>
<comment type="function">
    <text evidence="3">NAD-dependent lysine deacetylase and desuccinylase that specifically removes acetyl and succinyl groups on target proteins. Modulates the activities of several proteins which are inactive in their acylated form.</text>
</comment>
<dbReference type="NCBIfam" id="NF001753">
    <property type="entry name" value="PRK00481.1-3"/>
    <property type="match status" value="1"/>
</dbReference>